<keyword evidence="1" id="KW-0472">Membrane</keyword>
<dbReference type="EMBL" id="QLLQ01000001">
    <property type="protein sequence ID" value="RAJ27707.1"/>
    <property type="molecule type" value="Genomic_DNA"/>
</dbReference>
<comment type="caution">
    <text evidence="2">The sequence shown here is derived from an EMBL/GenBank/DDBJ whole genome shotgun (WGS) entry which is preliminary data.</text>
</comment>
<protein>
    <submittedName>
        <fullName evidence="2">Uncharacterized protein</fullName>
    </submittedName>
</protein>
<dbReference type="Proteomes" id="UP000248987">
    <property type="component" value="Unassembled WGS sequence"/>
</dbReference>
<dbReference type="OrthoDB" id="1252162at2"/>
<sequence length="281" mass="31523">MKNPIKTTKQTAYFSYWLCALCLISMYSSCSSTKDVDQGSVVYTDEVANTVTVTQSEIPVRATKTIAIPMTAQPVQKLTTPHIHTEEDLKPAFPVAQQIVKNYMYSSNKEPGGHCLTVSKTRILNAYQQMHGHSIYRDLPESMATKYYTPKEVFDNLYASTSGTHRGWRTLPRKFRGRGNAGAIASAGMGDLLNGKKIWSGQLRPGAPMQVWRDKNDYRAVVRGISDPKIDPFGHSFIFLSYVRDADDKIIGLKMADQGYQSNRPLLPSDYAVWWGVNLKI</sequence>
<keyword evidence="1" id="KW-0812">Transmembrane</keyword>
<evidence type="ECO:0000313" key="2">
    <source>
        <dbReference type="EMBL" id="RAJ27707.1"/>
    </source>
</evidence>
<organism evidence="2 3">
    <name type="scientific">Gelidibacter algens</name>
    <dbReference type="NCBI Taxonomy" id="49280"/>
    <lineage>
        <taxon>Bacteria</taxon>
        <taxon>Pseudomonadati</taxon>
        <taxon>Bacteroidota</taxon>
        <taxon>Flavobacteriia</taxon>
        <taxon>Flavobacteriales</taxon>
        <taxon>Flavobacteriaceae</taxon>
        <taxon>Gelidibacter</taxon>
    </lineage>
</organism>
<evidence type="ECO:0000313" key="3">
    <source>
        <dbReference type="Proteomes" id="UP000248987"/>
    </source>
</evidence>
<keyword evidence="3" id="KW-1185">Reference proteome</keyword>
<dbReference type="AlphaFoldDB" id="A0A327SPV3"/>
<name>A0A327SPV3_9FLAO</name>
<feature type="transmembrane region" description="Helical" evidence="1">
    <location>
        <begin position="12"/>
        <end position="29"/>
    </location>
</feature>
<proteinExistence type="predicted"/>
<reference evidence="2 3" key="1">
    <citation type="submission" date="2018-06" db="EMBL/GenBank/DDBJ databases">
        <title>Genomic Encyclopedia of Archaeal and Bacterial Type Strains, Phase II (KMG-II): from individual species to whole genera.</title>
        <authorList>
            <person name="Goeker M."/>
        </authorList>
    </citation>
    <scope>NUCLEOTIDE SEQUENCE [LARGE SCALE GENOMIC DNA]</scope>
    <source>
        <strain evidence="2 3">DSM 12408</strain>
    </source>
</reference>
<accession>A0A327SPV3</accession>
<keyword evidence="1" id="KW-1133">Transmembrane helix</keyword>
<dbReference type="RefSeq" id="WP_146608901.1">
    <property type="nucleotide sequence ID" value="NZ_LZRN01000010.1"/>
</dbReference>
<gene>
    <name evidence="2" type="ORF">LX77_00281</name>
</gene>
<evidence type="ECO:0000256" key="1">
    <source>
        <dbReference type="SAM" id="Phobius"/>
    </source>
</evidence>